<evidence type="ECO:0000256" key="1">
    <source>
        <dbReference type="SAM" id="Coils"/>
    </source>
</evidence>
<feature type="region of interest" description="Disordered" evidence="2">
    <location>
        <begin position="93"/>
        <end position="120"/>
    </location>
</feature>
<organism evidence="3 4">
    <name type="scientific">Paragonimus heterotremus</name>
    <dbReference type="NCBI Taxonomy" id="100268"/>
    <lineage>
        <taxon>Eukaryota</taxon>
        <taxon>Metazoa</taxon>
        <taxon>Spiralia</taxon>
        <taxon>Lophotrochozoa</taxon>
        <taxon>Platyhelminthes</taxon>
        <taxon>Trematoda</taxon>
        <taxon>Digenea</taxon>
        <taxon>Plagiorchiida</taxon>
        <taxon>Troglotremata</taxon>
        <taxon>Troglotrematidae</taxon>
        <taxon>Paragonimus</taxon>
    </lineage>
</organism>
<accession>A0A8J4T2F8</accession>
<sequence length="445" mass="49668">MEKKHNYLIKLLPRKITSLLDECKAQTTQLTQSCSRLVETLSASSTNSLFSSDFVWITEQIADNLVNVQSKFTLALSDYTHLVLASPFASELSKSSDVTPGHPASEHSRDLSASTPPPSIELERLSNCNRLSTLLDVKLSIEEASLKCQLKYLTRLFEQDDPGTEILQTHSEESSSEDGEKRLKALEVRYSQLARELASLDGLDMRQSRLNSKKAREQKLLDRVNKVLDTASYENACIRILTDLVHLESESCQKIIENLKAIAACVEPYLDRGQKLLSSLSAMYPPRLDSNPDEFCHLVATTHFEHVARKLLSSQITHIPKEFTYLLHSQDPNSIPSLLDALQHKLDLDRQSADTLMQTISQFSIKLINQLDSLRTCFLTPCSPLPYDQSKPHGDRASADRLLASSAGLCDQQLAESLAAPCATLDRLAEQLSALRQQSDLVFSI</sequence>
<evidence type="ECO:0000313" key="4">
    <source>
        <dbReference type="Proteomes" id="UP000748531"/>
    </source>
</evidence>
<dbReference type="OrthoDB" id="6245446at2759"/>
<dbReference type="Proteomes" id="UP000748531">
    <property type="component" value="Unassembled WGS sequence"/>
</dbReference>
<protein>
    <submittedName>
        <fullName evidence="3">Uncharacterized protein</fullName>
    </submittedName>
</protein>
<keyword evidence="1" id="KW-0175">Coiled coil</keyword>
<evidence type="ECO:0000313" key="3">
    <source>
        <dbReference type="EMBL" id="KAF5404366.1"/>
    </source>
</evidence>
<keyword evidence="4" id="KW-1185">Reference proteome</keyword>
<name>A0A8J4T2F8_9TREM</name>
<comment type="caution">
    <text evidence="3">The sequence shown here is derived from an EMBL/GenBank/DDBJ whole genome shotgun (WGS) entry which is preliminary data.</text>
</comment>
<dbReference type="AlphaFoldDB" id="A0A8J4T2F8"/>
<evidence type="ECO:0000256" key="2">
    <source>
        <dbReference type="SAM" id="MobiDB-lite"/>
    </source>
</evidence>
<feature type="coiled-coil region" evidence="1">
    <location>
        <begin position="176"/>
        <end position="203"/>
    </location>
</feature>
<gene>
    <name evidence="3" type="ORF">PHET_02371</name>
</gene>
<dbReference type="EMBL" id="LUCH01000763">
    <property type="protein sequence ID" value="KAF5404366.1"/>
    <property type="molecule type" value="Genomic_DNA"/>
</dbReference>
<reference evidence="3" key="1">
    <citation type="submission" date="2019-05" db="EMBL/GenBank/DDBJ databases">
        <title>Annotation for the trematode Paragonimus heterotremus.</title>
        <authorList>
            <person name="Choi Y.-J."/>
        </authorList>
    </citation>
    <scope>NUCLEOTIDE SEQUENCE</scope>
    <source>
        <strain evidence="3">LC</strain>
    </source>
</reference>
<proteinExistence type="predicted"/>